<dbReference type="InterPro" id="IPR013595">
    <property type="entry name" value="Pept_S33_TAP-like_C"/>
</dbReference>
<feature type="signal peptide" evidence="3">
    <location>
        <begin position="1"/>
        <end position="21"/>
    </location>
</feature>
<dbReference type="EMBL" id="ML122256">
    <property type="protein sequence ID" value="RPD63509.1"/>
    <property type="molecule type" value="Genomic_DNA"/>
</dbReference>
<dbReference type="PANTHER" id="PTHR43248:SF25">
    <property type="entry name" value="AB HYDROLASE-1 DOMAIN-CONTAINING PROTEIN-RELATED"/>
    <property type="match status" value="1"/>
</dbReference>
<proteinExistence type="inferred from homology"/>
<keyword evidence="2 5" id="KW-0378">Hydrolase</keyword>
<dbReference type="OrthoDB" id="425534at2759"/>
<feature type="chain" id="PRO_5023070598" evidence="3">
    <location>
        <begin position="22"/>
        <end position="559"/>
    </location>
</feature>
<feature type="domain" description="Peptidase S33 tripeptidyl aminopeptidase-like C-terminal" evidence="4">
    <location>
        <begin position="432"/>
        <end position="533"/>
    </location>
</feature>
<dbReference type="InterPro" id="IPR051601">
    <property type="entry name" value="Serine_prot/Carboxylest_S33"/>
</dbReference>
<dbReference type="AlphaFoldDB" id="A0A5C2SK05"/>
<dbReference type="Pfam" id="PF08386">
    <property type="entry name" value="Abhydrolase_4"/>
    <property type="match status" value="1"/>
</dbReference>
<dbReference type="GO" id="GO:0016787">
    <property type="term" value="F:hydrolase activity"/>
    <property type="evidence" value="ECO:0007669"/>
    <property type="project" value="UniProtKB-KW"/>
</dbReference>
<keyword evidence="3" id="KW-0732">Signal</keyword>
<dbReference type="PANTHER" id="PTHR43248">
    <property type="entry name" value="2-SUCCINYL-6-HYDROXY-2,4-CYCLOHEXADIENE-1-CARBOXYLATE SYNTHASE"/>
    <property type="match status" value="1"/>
</dbReference>
<evidence type="ECO:0000259" key="4">
    <source>
        <dbReference type="Pfam" id="PF08386"/>
    </source>
</evidence>
<evidence type="ECO:0000256" key="3">
    <source>
        <dbReference type="SAM" id="SignalP"/>
    </source>
</evidence>
<evidence type="ECO:0000313" key="5">
    <source>
        <dbReference type="EMBL" id="RPD63509.1"/>
    </source>
</evidence>
<name>A0A5C2SK05_9APHY</name>
<organism evidence="5 6">
    <name type="scientific">Lentinus tigrinus ALCF2SS1-6</name>
    <dbReference type="NCBI Taxonomy" id="1328759"/>
    <lineage>
        <taxon>Eukaryota</taxon>
        <taxon>Fungi</taxon>
        <taxon>Dikarya</taxon>
        <taxon>Basidiomycota</taxon>
        <taxon>Agaricomycotina</taxon>
        <taxon>Agaricomycetes</taxon>
        <taxon>Polyporales</taxon>
        <taxon>Polyporaceae</taxon>
        <taxon>Lentinus</taxon>
    </lineage>
</organism>
<evidence type="ECO:0000313" key="6">
    <source>
        <dbReference type="Proteomes" id="UP000313359"/>
    </source>
</evidence>
<accession>A0A5C2SK05</accession>
<dbReference type="InterPro" id="IPR029058">
    <property type="entry name" value="AB_hydrolase_fold"/>
</dbReference>
<sequence length="559" mass="59767">MGHNKLASLLLASAASYYVESQRGGSTIQWGACDSSVVTDASLSCGFLDVPLDYQDPSVGNAKLAIIKANATGERHGSVFYNPGGPGISGLTDLSSALIKDFLLNATGGVYDIISWDPRGVGNLTVPGEVFCFDSAVEYAMFFNGTIELTGILETGNFTNPADVNALLAQAPTMQKKYEELGQKCLNSSSGKYLKYVGTPATVRDMVSIANAIEGPDAPINYYGISYGSLVGSYFVNIFPERMGKVVIDGILNPVKYATQKPYALWSEQFLSTDTVYKGLITGCALAGPAGCPAASDDDGPLDIDAKFQALIRGAYEATKANALAPIPLGLVRQVLLLQLYGPEGWSDFMTNNFTQAVEAIMAEAPANGTLTTRFEHLVRRNPLMKRATANDSPSYSREAIQCADAIDLQGVTMEEQFKNIISNTQNVSHIMGALWPVQNYVCPFWPVRAVERFQGPFNNTHGKQFVVASNVYDPVTPLASAEKTARALGEGAVLLRQNGFGHATVAEPSSCTINLLAAYFANGTVPANNTLCEVDADYELFSGVTTVDVIAHLPSTDI</sequence>
<reference evidence="5" key="1">
    <citation type="journal article" date="2018" name="Genome Biol. Evol.">
        <title>Genomics and development of Lentinus tigrinus, a white-rot wood-decaying mushroom with dimorphic fruiting bodies.</title>
        <authorList>
            <person name="Wu B."/>
            <person name="Xu Z."/>
            <person name="Knudson A."/>
            <person name="Carlson A."/>
            <person name="Chen N."/>
            <person name="Kovaka S."/>
            <person name="LaButti K."/>
            <person name="Lipzen A."/>
            <person name="Pennachio C."/>
            <person name="Riley R."/>
            <person name="Schakwitz W."/>
            <person name="Umezawa K."/>
            <person name="Ohm R.A."/>
            <person name="Grigoriev I.V."/>
            <person name="Nagy L.G."/>
            <person name="Gibbons J."/>
            <person name="Hibbett D."/>
        </authorList>
    </citation>
    <scope>NUCLEOTIDE SEQUENCE [LARGE SCALE GENOMIC DNA]</scope>
    <source>
        <strain evidence="5">ALCF2SS1-6</strain>
    </source>
</reference>
<dbReference type="Gene3D" id="3.40.50.1820">
    <property type="entry name" value="alpha/beta hydrolase"/>
    <property type="match status" value="1"/>
</dbReference>
<protein>
    <submittedName>
        <fullName evidence="5">Alpha/beta-hydrolase</fullName>
    </submittedName>
</protein>
<comment type="similarity">
    <text evidence="1">Belongs to the peptidase S33 family.</text>
</comment>
<keyword evidence="6" id="KW-1185">Reference proteome</keyword>
<dbReference type="Proteomes" id="UP000313359">
    <property type="component" value="Unassembled WGS sequence"/>
</dbReference>
<evidence type="ECO:0000256" key="1">
    <source>
        <dbReference type="ARBA" id="ARBA00010088"/>
    </source>
</evidence>
<evidence type="ECO:0000256" key="2">
    <source>
        <dbReference type="ARBA" id="ARBA00022801"/>
    </source>
</evidence>
<gene>
    <name evidence="5" type="ORF">L227DRAFT_608737</name>
</gene>
<dbReference type="SUPFAM" id="SSF53474">
    <property type="entry name" value="alpha/beta-Hydrolases"/>
    <property type="match status" value="1"/>
</dbReference>
<dbReference type="STRING" id="1328759.A0A5C2SK05"/>